<dbReference type="PANTHER" id="PTHR15090:SF0">
    <property type="entry name" value="SEQUESTOSOME-1"/>
    <property type="match status" value="1"/>
</dbReference>
<dbReference type="GO" id="GO:0000423">
    <property type="term" value="P:mitophagy"/>
    <property type="evidence" value="ECO:0007669"/>
    <property type="project" value="TreeGrafter"/>
</dbReference>
<dbReference type="InterPro" id="IPR043145">
    <property type="entry name" value="Znf_ZZ_sf"/>
</dbReference>
<dbReference type="Proteomes" id="UP000681722">
    <property type="component" value="Unassembled WGS sequence"/>
</dbReference>
<evidence type="ECO:0000313" key="7">
    <source>
        <dbReference type="EMBL" id="CAF4374375.1"/>
    </source>
</evidence>
<evidence type="ECO:0000313" key="6">
    <source>
        <dbReference type="EMBL" id="CAF1514158.1"/>
    </source>
</evidence>
<dbReference type="EMBL" id="CAJOBC010088910">
    <property type="protein sequence ID" value="CAF4374375.1"/>
    <property type="molecule type" value="Genomic_DNA"/>
</dbReference>
<proteinExistence type="predicted"/>
<dbReference type="Gene3D" id="3.30.60.90">
    <property type="match status" value="1"/>
</dbReference>
<reference evidence="6" key="1">
    <citation type="submission" date="2021-02" db="EMBL/GenBank/DDBJ databases">
        <authorList>
            <person name="Nowell W R."/>
        </authorList>
    </citation>
    <scope>NUCLEOTIDE SEQUENCE</scope>
</reference>
<evidence type="ECO:0000256" key="1">
    <source>
        <dbReference type="ARBA" id="ARBA00022723"/>
    </source>
</evidence>
<evidence type="ECO:0000259" key="5">
    <source>
        <dbReference type="PROSITE" id="PS50135"/>
    </source>
</evidence>
<dbReference type="OrthoDB" id="441278at2759"/>
<evidence type="ECO:0000256" key="2">
    <source>
        <dbReference type="ARBA" id="ARBA00022771"/>
    </source>
</evidence>
<dbReference type="GO" id="GO:0044753">
    <property type="term" value="C:amphisome"/>
    <property type="evidence" value="ECO:0007669"/>
    <property type="project" value="TreeGrafter"/>
</dbReference>
<organism evidence="6 8">
    <name type="scientific">Didymodactylos carnosus</name>
    <dbReference type="NCBI Taxonomy" id="1234261"/>
    <lineage>
        <taxon>Eukaryota</taxon>
        <taxon>Metazoa</taxon>
        <taxon>Spiralia</taxon>
        <taxon>Gnathifera</taxon>
        <taxon>Rotifera</taxon>
        <taxon>Eurotatoria</taxon>
        <taxon>Bdelloidea</taxon>
        <taxon>Philodinida</taxon>
        <taxon>Philodinidae</taxon>
        <taxon>Didymodactylos</taxon>
    </lineage>
</organism>
<evidence type="ECO:0000256" key="3">
    <source>
        <dbReference type="ARBA" id="ARBA00022833"/>
    </source>
</evidence>
<dbReference type="EMBL" id="CAJNOQ010023366">
    <property type="protein sequence ID" value="CAF1514158.1"/>
    <property type="molecule type" value="Genomic_DNA"/>
</dbReference>
<dbReference type="GO" id="GO:0007032">
    <property type="term" value="P:endosome organization"/>
    <property type="evidence" value="ECO:0007669"/>
    <property type="project" value="TreeGrafter"/>
</dbReference>
<dbReference type="SMART" id="SM00291">
    <property type="entry name" value="ZnF_ZZ"/>
    <property type="match status" value="1"/>
</dbReference>
<dbReference type="GO" id="GO:0035973">
    <property type="term" value="P:aggrephagy"/>
    <property type="evidence" value="ECO:0007669"/>
    <property type="project" value="TreeGrafter"/>
</dbReference>
<keyword evidence="2 4" id="KW-0863">Zinc-finger</keyword>
<gene>
    <name evidence="6" type="ORF">GPM918_LOCUS37247</name>
    <name evidence="7" type="ORF">SRO942_LOCUS38008</name>
</gene>
<dbReference type="GO" id="GO:0070530">
    <property type="term" value="F:K63-linked polyubiquitin modification-dependent protein binding"/>
    <property type="evidence" value="ECO:0007669"/>
    <property type="project" value="TreeGrafter"/>
</dbReference>
<dbReference type="Proteomes" id="UP000663829">
    <property type="component" value="Unassembled WGS sequence"/>
</dbReference>
<protein>
    <recommendedName>
        <fullName evidence="5">ZZ-type domain-containing protein</fullName>
    </recommendedName>
</protein>
<dbReference type="AlphaFoldDB" id="A0A815UCZ5"/>
<dbReference type="Pfam" id="PF00569">
    <property type="entry name" value="ZZ"/>
    <property type="match status" value="1"/>
</dbReference>
<dbReference type="PROSITE" id="PS50135">
    <property type="entry name" value="ZF_ZZ_2"/>
    <property type="match status" value="1"/>
</dbReference>
<dbReference type="GO" id="GO:0008270">
    <property type="term" value="F:zinc ion binding"/>
    <property type="evidence" value="ECO:0007669"/>
    <property type="project" value="UniProtKB-KW"/>
</dbReference>
<feature type="non-terminal residue" evidence="6">
    <location>
        <position position="1"/>
    </location>
</feature>
<dbReference type="InterPro" id="IPR052260">
    <property type="entry name" value="Autophagy_Rcpt_SigReg"/>
</dbReference>
<dbReference type="GO" id="GO:0016235">
    <property type="term" value="C:aggresome"/>
    <property type="evidence" value="ECO:0007669"/>
    <property type="project" value="TreeGrafter"/>
</dbReference>
<keyword evidence="8" id="KW-1185">Reference proteome</keyword>
<name>A0A815UCZ5_9BILA</name>
<keyword evidence="1" id="KW-0479">Metal-binding</keyword>
<keyword evidence="3" id="KW-0862">Zinc</keyword>
<evidence type="ECO:0000256" key="4">
    <source>
        <dbReference type="PROSITE-ProRule" id="PRU00228"/>
    </source>
</evidence>
<dbReference type="InterPro" id="IPR000433">
    <property type="entry name" value="Znf_ZZ"/>
</dbReference>
<sequence length="58" mass="6771">MQQLLLTVTVKTDCQQLPITSVRYERLQCPNYDLCQACYSEKEIHNEHSMAAIRQPCQ</sequence>
<comment type="caution">
    <text evidence="6">The sequence shown here is derived from an EMBL/GenBank/DDBJ whole genome shotgun (WGS) entry which is preliminary data.</text>
</comment>
<evidence type="ECO:0000313" key="8">
    <source>
        <dbReference type="Proteomes" id="UP000663829"/>
    </source>
</evidence>
<dbReference type="PANTHER" id="PTHR15090">
    <property type="entry name" value="SEQUESTOSOME 1-RELATED"/>
    <property type="match status" value="1"/>
</dbReference>
<accession>A0A815UCZ5</accession>
<feature type="domain" description="ZZ-type" evidence="5">
    <location>
        <begin position="6"/>
        <end position="58"/>
    </location>
</feature>
<dbReference type="GO" id="GO:0005080">
    <property type="term" value="F:protein kinase C binding"/>
    <property type="evidence" value="ECO:0007669"/>
    <property type="project" value="TreeGrafter"/>
</dbReference>
<dbReference type="SUPFAM" id="SSF57850">
    <property type="entry name" value="RING/U-box"/>
    <property type="match status" value="1"/>
</dbReference>